<dbReference type="Pfam" id="PF00754">
    <property type="entry name" value="F5_F8_type_C"/>
    <property type="match status" value="1"/>
</dbReference>
<dbReference type="EMBL" id="JAULJE010000001">
    <property type="protein sequence ID" value="KAK1346296.1"/>
    <property type="molecule type" value="Genomic_DNA"/>
</dbReference>
<feature type="compositionally biased region" description="Pro residues" evidence="5">
    <location>
        <begin position="544"/>
        <end position="559"/>
    </location>
</feature>
<sequence>METKREDFDIYGEDGSQGPRSFQKRTRHYFIAAVERLWDYGLSKSPHAPRNRAQFKKVVFQEFTDGSFTQPLYRGELNEHLGLLGPCIRAEVEDNIRVTFKNQASRPYSFYSSLISYEEDQRQGTEPRKKFVEPNDTRIYFWKVQHQMAPTDDEFDCKAWAYFSDVDLEKDMHSGLIGPLLICRANTLNPAHGRQVTVKEFALFFTIFDETKSWYFTENMERNCKAPCDIRMEDPAFKEKYRFHAINGYVMDTLPGLVMAQDQRIRWYLLSMGSNENIHSIHFSGQSSLYGKKRRVFETVEMLPSKVGIWRIECLVGEHLQAGMSTLFLVYNKKCQTPLGMASGRIRDFQITASGQYGQWAPKLARLHYSGSINAWSTKDPFSWIKVDLLAPMIIHSIMTQGARHKFSSLYISQFIIMYSIDGLNWQSYRGNSTGTLMDPAGDVRLPVSDQSPQAWLRDVVVCEVAGGQGGALGLGWRSCCRKNPAIGFPAALYPAPPPLLPCRPPRLLRQPTCFSLLPQPCLPSSLVARPTFSDSPPAFPFSPGPASAPPLSPTPPSPTARLLFPSPPAPPSPIARLLFPSPQAPPPLLPSPLAPPPVLPSPPPGLLASLQLCSLLQLLASFEAVLICKLAAIFVGVDKKCGSIKDLIDNRNEEMLC</sequence>
<dbReference type="InterPro" id="IPR008972">
    <property type="entry name" value="Cupredoxin"/>
</dbReference>
<keyword evidence="1" id="KW-0765">Sulfation</keyword>
<evidence type="ECO:0000313" key="8">
    <source>
        <dbReference type="Proteomes" id="UP001177744"/>
    </source>
</evidence>
<dbReference type="GO" id="GO:0038023">
    <property type="term" value="F:signaling receptor activity"/>
    <property type="evidence" value="ECO:0007669"/>
    <property type="project" value="TreeGrafter"/>
</dbReference>
<dbReference type="PANTHER" id="PTHR46806:SF7">
    <property type="entry name" value="COAGULATION FACTOR VIII"/>
    <property type="match status" value="1"/>
</dbReference>
<keyword evidence="2" id="KW-0479">Metal-binding</keyword>
<dbReference type="GO" id="GO:0046872">
    <property type="term" value="F:metal ion binding"/>
    <property type="evidence" value="ECO:0007669"/>
    <property type="project" value="UniProtKB-KW"/>
</dbReference>
<feature type="domain" description="F5/8 type C" evidence="6">
    <location>
        <begin position="335"/>
        <end position="433"/>
    </location>
</feature>
<dbReference type="PROSITE" id="PS50022">
    <property type="entry name" value="FA58C_3"/>
    <property type="match status" value="1"/>
</dbReference>
<dbReference type="PROSITE" id="PS00079">
    <property type="entry name" value="MULTICOPPER_OXIDASE1"/>
    <property type="match status" value="1"/>
</dbReference>
<dbReference type="Proteomes" id="UP001177744">
    <property type="component" value="Unassembled WGS sequence"/>
</dbReference>
<organism evidence="7 8">
    <name type="scientific">Cnephaeus nilssonii</name>
    <name type="common">Northern bat</name>
    <name type="synonym">Eptesicus nilssonii</name>
    <dbReference type="NCBI Taxonomy" id="3371016"/>
    <lineage>
        <taxon>Eukaryota</taxon>
        <taxon>Metazoa</taxon>
        <taxon>Chordata</taxon>
        <taxon>Craniata</taxon>
        <taxon>Vertebrata</taxon>
        <taxon>Euteleostomi</taxon>
        <taxon>Mammalia</taxon>
        <taxon>Eutheria</taxon>
        <taxon>Laurasiatheria</taxon>
        <taxon>Chiroptera</taxon>
        <taxon>Yangochiroptera</taxon>
        <taxon>Vespertilionidae</taxon>
        <taxon>Cnephaeus</taxon>
    </lineage>
</organism>
<dbReference type="InterPro" id="IPR008979">
    <property type="entry name" value="Galactose-bd-like_sf"/>
</dbReference>
<dbReference type="GO" id="GO:0005576">
    <property type="term" value="C:extracellular region"/>
    <property type="evidence" value="ECO:0007669"/>
    <property type="project" value="UniProtKB-ARBA"/>
</dbReference>
<dbReference type="PANTHER" id="PTHR46806">
    <property type="entry name" value="F5/8 TYPE C DOMAIN-CONTAINING PROTEIN"/>
    <property type="match status" value="1"/>
</dbReference>
<keyword evidence="4" id="KW-1015">Disulfide bond</keyword>
<evidence type="ECO:0000259" key="6">
    <source>
        <dbReference type="PROSITE" id="PS50022"/>
    </source>
</evidence>
<comment type="caution">
    <text evidence="7">The sequence shown here is derived from an EMBL/GenBank/DDBJ whole genome shotgun (WGS) entry which is preliminary data.</text>
</comment>
<evidence type="ECO:0000256" key="3">
    <source>
        <dbReference type="ARBA" id="ARBA00022837"/>
    </source>
</evidence>
<reference evidence="7" key="1">
    <citation type="submission" date="2023-06" db="EMBL/GenBank/DDBJ databases">
        <title>Reference genome for the Northern bat (Eptesicus nilssonii), a most northern bat species.</title>
        <authorList>
            <person name="Laine V.N."/>
            <person name="Pulliainen A.T."/>
            <person name="Lilley T.M."/>
        </authorList>
    </citation>
    <scope>NUCLEOTIDE SEQUENCE</scope>
    <source>
        <strain evidence="7">BLF_Eptnil</strain>
        <tissue evidence="7">Kidney</tissue>
    </source>
</reference>
<accession>A0AA40IBR4</accession>
<evidence type="ECO:0000256" key="4">
    <source>
        <dbReference type="ARBA" id="ARBA00023157"/>
    </source>
</evidence>
<evidence type="ECO:0000256" key="1">
    <source>
        <dbReference type="ARBA" id="ARBA00022641"/>
    </source>
</evidence>
<proteinExistence type="predicted"/>
<protein>
    <recommendedName>
        <fullName evidence="6">F5/8 type C domain-containing protein</fullName>
    </recommendedName>
</protein>
<gene>
    <name evidence="7" type="ORF">QTO34_000150</name>
</gene>
<dbReference type="FunFam" id="2.60.40.420:FF:000047">
    <property type="entry name" value="Coagulation factor VIII"/>
    <property type="match status" value="1"/>
</dbReference>
<keyword evidence="8" id="KW-1185">Reference proteome</keyword>
<evidence type="ECO:0000256" key="2">
    <source>
        <dbReference type="ARBA" id="ARBA00022723"/>
    </source>
</evidence>
<dbReference type="SMART" id="SM00231">
    <property type="entry name" value="FA58C"/>
    <property type="match status" value="1"/>
</dbReference>
<dbReference type="PROSITE" id="PS01285">
    <property type="entry name" value="FA58C_1"/>
    <property type="match status" value="1"/>
</dbReference>
<dbReference type="InterPro" id="IPR033138">
    <property type="entry name" value="Cu_oxidase_CS"/>
</dbReference>
<dbReference type="InterPro" id="IPR000421">
    <property type="entry name" value="FA58C"/>
</dbReference>
<keyword evidence="3" id="KW-0106">Calcium</keyword>
<dbReference type="GO" id="GO:0005886">
    <property type="term" value="C:plasma membrane"/>
    <property type="evidence" value="ECO:0007669"/>
    <property type="project" value="TreeGrafter"/>
</dbReference>
<dbReference type="AlphaFoldDB" id="A0AA40IBR4"/>
<name>A0AA40IBR4_CNENI</name>
<dbReference type="CDD" id="cd00057">
    <property type="entry name" value="FA58C"/>
    <property type="match status" value="1"/>
</dbReference>
<dbReference type="SUPFAM" id="SSF49785">
    <property type="entry name" value="Galactose-binding domain-like"/>
    <property type="match status" value="1"/>
</dbReference>
<evidence type="ECO:0000256" key="5">
    <source>
        <dbReference type="SAM" id="MobiDB-lite"/>
    </source>
</evidence>
<evidence type="ECO:0000313" key="7">
    <source>
        <dbReference type="EMBL" id="KAK1346296.1"/>
    </source>
</evidence>
<feature type="region of interest" description="Disordered" evidence="5">
    <location>
        <begin position="1"/>
        <end position="20"/>
    </location>
</feature>
<dbReference type="InterPro" id="IPR050633">
    <property type="entry name" value="Neuropilin_MCO_CoagFactor"/>
</dbReference>
<dbReference type="Gene3D" id="2.60.120.260">
    <property type="entry name" value="Galactose-binding domain-like"/>
    <property type="match status" value="1"/>
</dbReference>
<dbReference type="Gene3D" id="2.60.40.420">
    <property type="entry name" value="Cupredoxins - blue copper proteins"/>
    <property type="match status" value="2"/>
</dbReference>
<dbReference type="SUPFAM" id="SSF49503">
    <property type="entry name" value="Cupredoxins"/>
    <property type="match status" value="2"/>
</dbReference>
<feature type="region of interest" description="Disordered" evidence="5">
    <location>
        <begin position="544"/>
        <end position="566"/>
    </location>
</feature>